<dbReference type="Pfam" id="PF00650">
    <property type="entry name" value="CRAL_TRIO"/>
    <property type="match status" value="1"/>
</dbReference>
<organism evidence="3 4">
    <name type="scientific">Hyalella azteca</name>
    <name type="common">Amphipod</name>
    <dbReference type="NCBI Taxonomy" id="294128"/>
    <lineage>
        <taxon>Eukaryota</taxon>
        <taxon>Metazoa</taxon>
        <taxon>Ecdysozoa</taxon>
        <taxon>Arthropoda</taxon>
        <taxon>Crustacea</taxon>
        <taxon>Multicrustacea</taxon>
        <taxon>Malacostraca</taxon>
        <taxon>Eumalacostraca</taxon>
        <taxon>Peracarida</taxon>
        <taxon>Amphipoda</taxon>
        <taxon>Senticaudata</taxon>
        <taxon>Talitrida</taxon>
        <taxon>Talitroidea</taxon>
        <taxon>Hyalellidae</taxon>
        <taxon>Hyalella</taxon>
    </lineage>
</organism>
<feature type="domain" description="CRAL-TRIO" evidence="2">
    <location>
        <begin position="124"/>
        <end position="283"/>
    </location>
</feature>
<feature type="region of interest" description="Disordered" evidence="1">
    <location>
        <begin position="424"/>
        <end position="508"/>
    </location>
</feature>
<dbReference type="RefSeq" id="XP_018008064.1">
    <property type="nucleotide sequence ID" value="XM_018152575.2"/>
</dbReference>
<feature type="compositionally biased region" description="Basic and acidic residues" evidence="1">
    <location>
        <begin position="306"/>
        <end position="320"/>
    </location>
</feature>
<dbReference type="Gene3D" id="3.40.525.10">
    <property type="entry name" value="CRAL-TRIO lipid binding domain"/>
    <property type="match status" value="1"/>
</dbReference>
<dbReference type="PANTHER" id="PTHR10174:SF231">
    <property type="entry name" value="CLAVESIN-2-LIKE PROTEIN"/>
    <property type="match status" value="1"/>
</dbReference>
<reference evidence="4 5" key="1">
    <citation type="submission" date="2025-04" db="UniProtKB">
        <authorList>
            <consortium name="RefSeq"/>
        </authorList>
    </citation>
    <scope>IDENTIFICATION</scope>
    <source>
        <tissue evidence="4 5">Whole organism</tissue>
    </source>
</reference>
<dbReference type="InterPro" id="IPR011074">
    <property type="entry name" value="CRAL/TRIO_N_dom"/>
</dbReference>
<dbReference type="GeneID" id="108665777"/>
<dbReference type="InterPro" id="IPR036865">
    <property type="entry name" value="CRAL-TRIO_dom_sf"/>
</dbReference>
<evidence type="ECO:0000313" key="4">
    <source>
        <dbReference type="RefSeq" id="XP_018008064.1"/>
    </source>
</evidence>
<dbReference type="InterPro" id="IPR036273">
    <property type="entry name" value="CRAL/TRIO_N_dom_sf"/>
</dbReference>
<dbReference type="PANTHER" id="PTHR10174">
    <property type="entry name" value="ALPHA-TOCOPHEROL TRANSFER PROTEIN-RELATED"/>
    <property type="match status" value="1"/>
</dbReference>
<dbReference type="PRINTS" id="PR00180">
    <property type="entry name" value="CRETINALDHBP"/>
</dbReference>
<keyword evidence="3" id="KW-1185">Reference proteome</keyword>
<feature type="compositionally biased region" description="Polar residues" evidence="1">
    <location>
        <begin position="457"/>
        <end position="474"/>
    </location>
</feature>
<evidence type="ECO:0000313" key="3">
    <source>
        <dbReference type="Proteomes" id="UP000694843"/>
    </source>
</evidence>
<dbReference type="GO" id="GO:1902936">
    <property type="term" value="F:phosphatidylinositol bisphosphate binding"/>
    <property type="evidence" value="ECO:0007669"/>
    <property type="project" value="TreeGrafter"/>
</dbReference>
<name>A0A8B7N482_HYAAZ</name>
<protein>
    <submittedName>
        <fullName evidence="4 5">Clavesin-2</fullName>
    </submittedName>
</protein>
<dbReference type="Proteomes" id="UP000694843">
    <property type="component" value="Unplaced"/>
</dbReference>
<proteinExistence type="predicted"/>
<dbReference type="GO" id="GO:0016020">
    <property type="term" value="C:membrane"/>
    <property type="evidence" value="ECO:0007669"/>
    <property type="project" value="TreeGrafter"/>
</dbReference>
<dbReference type="Gene3D" id="1.10.8.20">
    <property type="entry name" value="N-terminal domain of phosphatidylinositol transfer protein sec14p"/>
    <property type="match status" value="1"/>
</dbReference>
<feature type="compositionally biased region" description="Polar residues" evidence="1">
    <location>
        <begin position="348"/>
        <end position="357"/>
    </location>
</feature>
<dbReference type="SMART" id="SM00516">
    <property type="entry name" value="SEC14"/>
    <property type="match status" value="1"/>
</dbReference>
<dbReference type="KEGG" id="hazt:108665777"/>
<evidence type="ECO:0000259" key="2">
    <source>
        <dbReference type="PROSITE" id="PS50191"/>
    </source>
</evidence>
<feature type="region of interest" description="Disordered" evidence="1">
    <location>
        <begin position="306"/>
        <end position="365"/>
    </location>
</feature>
<dbReference type="OMA" id="EDQTRQE"/>
<feature type="compositionally biased region" description="Basic and acidic residues" evidence="1">
    <location>
        <begin position="330"/>
        <end position="345"/>
    </location>
</feature>
<sequence length="508" mass="56039">MQELVESGGDLSWVPPQQMLSAFCPSADCPEEMMRTSPSINAFTNTTTSARPLPDPAHCVQQLRALLPSRPDIGFLRTDSDFLLRFLKVRNFQVGAAFQLLCGYYSYRQRERELFKVTLGGAGVRACLQDGAVGVLPERDSSGSPVLVVLASNCDPVKCGLADVWGAVLLSLEKLSARGEEAGLLCVVDWSECPARLNAELNHRALRLVLDGTQDAFPLRLSGLHLLNAPWWTGTALRFARPFIKEKTRGRIHVHGNNLSSLHKHLPPRLLPAQLGGEGGEYKPAKWADTVLDLAGKPCKIITRSRESSLKEKEPDERNLHATNVDEPEDAQKIKKEALDSKNEQEESLTQRSTSNEGHIPQTKRFTFENLIKSGAKKFQLAQMTEGSDGFTLKKIKSLSVDTSGYSPTSNSSNSVFNFARSKSMPLSADDDEDEEDEADEKEEEGESVYNFPKPRQPQSFSSTITNTLTNNMNRMGLNILSPDRASSYDKGQPSSHLLPNNDAVLPT</sequence>
<dbReference type="RefSeq" id="XP_047737067.1">
    <property type="nucleotide sequence ID" value="XM_047881111.1"/>
</dbReference>
<gene>
    <name evidence="4 5" type="primary">LOC108665777</name>
</gene>
<dbReference type="AlphaFoldDB" id="A0A8B7N482"/>
<evidence type="ECO:0000313" key="5">
    <source>
        <dbReference type="RefSeq" id="XP_047737067.1"/>
    </source>
</evidence>
<dbReference type="SUPFAM" id="SSF46938">
    <property type="entry name" value="CRAL/TRIO N-terminal domain"/>
    <property type="match status" value="1"/>
</dbReference>
<evidence type="ECO:0000256" key="1">
    <source>
        <dbReference type="SAM" id="MobiDB-lite"/>
    </source>
</evidence>
<dbReference type="OrthoDB" id="7837562at2759"/>
<accession>A0A8B7N482</accession>
<feature type="compositionally biased region" description="Acidic residues" evidence="1">
    <location>
        <begin position="429"/>
        <end position="447"/>
    </location>
</feature>
<dbReference type="CDD" id="cd00170">
    <property type="entry name" value="SEC14"/>
    <property type="match status" value="1"/>
</dbReference>
<dbReference type="SMART" id="SM01100">
    <property type="entry name" value="CRAL_TRIO_N"/>
    <property type="match status" value="1"/>
</dbReference>
<dbReference type="InterPro" id="IPR001251">
    <property type="entry name" value="CRAL-TRIO_dom"/>
</dbReference>
<dbReference type="SUPFAM" id="SSF52087">
    <property type="entry name" value="CRAL/TRIO domain"/>
    <property type="match status" value="1"/>
</dbReference>
<dbReference type="PROSITE" id="PS50191">
    <property type="entry name" value="CRAL_TRIO"/>
    <property type="match status" value="1"/>
</dbReference>